<dbReference type="Gene3D" id="3.30.930.10">
    <property type="entry name" value="Bira Bifunctional Protein, Domain 2"/>
    <property type="match status" value="1"/>
</dbReference>
<keyword evidence="7 13" id="KW-0862">Zinc</keyword>
<sequence>MRILQLHCDYIEYTPVKKEIKSAEDLDPQSKRFEEIVVAFVAVEESDNADVAKRAITEISESMKKIGCAKLLLYPYAHLSSKLASPTTALLLLQDMEKNALGLEVSRAPFGWTKSYKLQVKGHPLAENSKTITAGEEKESSSNALKAESKIQSFWHILTPDGKLHDIDKFNFAKYQNLEVLAKYEAAKKRAVDEPPPHVKLMKKLAIADYEPASDAGNMRFYPNGRLMKSLIERYVTDKVMEYGGFEVETPIMYDSHHPSMESYFHRFPARQYSIDSEGKHLFLRFAACFGQFLMAKDFQLSYKNLPLKLYELTRYSFRREQSGELVGLRRLRAFTMPDCHAMCADMNQAKEEFRKRFDLSRDVIKGLGIDETDYEMAIRFTEEFYNENKSLIEEIVAKLGKPVLVEMWKERFFYFVLKWEFNYVDNLGKASALSTDQIDVENGHRYNIDFTDSENKSQNPIILHNSPSGAIERVIYTLLEKAAKDQREGRKPMFPLWLAPTQVRLIPVKPEFLDHCEKLADKLTENNIRVDVDDRNESVGKSIRDAETEWIRYIIVIGEKEANSQILSIRDRKSKDPQNLSVDEFIASIREETKEKPFMRINMGRSVAKRPQIMV</sequence>
<reference evidence="16" key="1">
    <citation type="submission" date="2015-10" db="EMBL/GenBank/DDBJ databases">
        <authorList>
            <person name="Lehtovirta-Morley L.E."/>
            <person name="Vieille C."/>
        </authorList>
    </citation>
    <scope>NUCLEOTIDE SEQUENCE [LARGE SCALE GENOMIC DNA]</scope>
</reference>
<evidence type="ECO:0000256" key="2">
    <source>
        <dbReference type="ARBA" id="ARBA00022490"/>
    </source>
</evidence>
<dbReference type="GO" id="GO:0004829">
    <property type="term" value="F:threonine-tRNA ligase activity"/>
    <property type="evidence" value="ECO:0007669"/>
    <property type="project" value="UniProtKB-UniRule"/>
</dbReference>
<evidence type="ECO:0000313" key="15">
    <source>
        <dbReference type="EMBL" id="CUR51837.1"/>
    </source>
</evidence>
<evidence type="ECO:0000256" key="7">
    <source>
        <dbReference type="ARBA" id="ARBA00022833"/>
    </source>
</evidence>
<evidence type="ECO:0000256" key="3">
    <source>
        <dbReference type="ARBA" id="ARBA00022555"/>
    </source>
</evidence>
<feature type="binding site" evidence="13">
    <location>
        <position position="289"/>
    </location>
    <ligand>
        <name>Zn(2+)</name>
        <dbReference type="ChEBI" id="CHEBI:29105"/>
        <note>catalytic</note>
    </ligand>
</feature>
<dbReference type="Pfam" id="PF03129">
    <property type="entry name" value="HGTP_anticodon"/>
    <property type="match status" value="1"/>
</dbReference>
<keyword evidence="4 13" id="KW-0436">Ligase</keyword>
<keyword evidence="6 13" id="KW-0547">Nucleotide-binding</keyword>
<dbReference type="InterPro" id="IPR036621">
    <property type="entry name" value="Anticodon-bd_dom_sf"/>
</dbReference>
<dbReference type="InterPro" id="IPR015011">
    <property type="entry name" value="Threonyl-tRNA_syn_edit_dom_arc"/>
</dbReference>
<keyword evidence="3 13" id="KW-0820">tRNA-binding</keyword>
<dbReference type="GO" id="GO:0000049">
    <property type="term" value="F:tRNA binding"/>
    <property type="evidence" value="ECO:0007669"/>
    <property type="project" value="UniProtKB-KW"/>
</dbReference>
<dbReference type="SUPFAM" id="SSF52954">
    <property type="entry name" value="Class II aaRS ABD-related"/>
    <property type="match status" value="1"/>
</dbReference>
<dbReference type="PROSITE" id="PS50862">
    <property type="entry name" value="AA_TRNA_LIGASE_II"/>
    <property type="match status" value="1"/>
</dbReference>
<feature type="binding site" evidence="13">
    <location>
        <position position="465"/>
    </location>
    <ligand>
        <name>Zn(2+)</name>
        <dbReference type="ChEBI" id="CHEBI:29105"/>
        <note>catalytic</note>
    </ligand>
</feature>
<evidence type="ECO:0000259" key="14">
    <source>
        <dbReference type="PROSITE" id="PS50862"/>
    </source>
</evidence>
<proteinExistence type="inferred from homology"/>
<dbReference type="AlphaFoldDB" id="A0A128A3D9"/>
<comment type="similarity">
    <text evidence="1 13">Belongs to the class-II aminoacyl-tRNA synthetase family.</text>
</comment>
<evidence type="ECO:0000256" key="9">
    <source>
        <dbReference type="ARBA" id="ARBA00022884"/>
    </source>
</evidence>
<keyword evidence="10 13" id="KW-0648">Protein biosynthesis</keyword>
<comment type="catalytic activity">
    <reaction evidence="12 13">
        <text>tRNA(Thr) + L-threonine + ATP = L-threonyl-tRNA(Thr) + AMP + diphosphate + H(+)</text>
        <dbReference type="Rhea" id="RHEA:24624"/>
        <dbReference type="Rhea" id="RHEA-COMP:9670"/>
        <dbReference type="Rhea" id="RHEA-COMP:9704"/>
        <dbReference type="ChEBI" id="CHEBI:15378"/>
        <dbReference type="ChEBI" id="CHEBI:30616"/>
        <dbReference type="ChEBI" id="CHEBI:33019"/>
        <dbReference type="ChEBI" id="CHEBI:57926"/>
        <dbReference type="ChEBI" id="CHEBI:78442"/>
        <dbReference type="ChEBI" id="CHEBI:78534"/>
        <dbReference type="ChEBI" id="CHEBI:456215"/>
        <dbReference type="EC" id="6.1.1.3"/>
    </reaction>
</comment>
<evidence type="ECO:0000256" key="4">
    <source>
        <dbReference type="ARBA" id="ARBA00022598"/>
    </source>
</evidence>
<dbReference type="CDD" id="cd00860">
    <property type="entry name" value="ThrRS_anticodon"/>
    <property type="match status" value="1"/>
</dbReference>
<dbReference type="KEGG" id="ndv:NDEV_1072"/>
<keyword evidence="9 13" id="KW-0694">RNA-binding</keyword>
<organism evidence="15 16">
    <name type="scientific">Nitrosotalea devaniterrae</name>
    <dbReference type="NCBI Taxonomy" id="1078905"/>
    <lineage>
        <taxon>Archaea</taxon>
        <taxon>Nitrososphaerota</taxon>
        <taxon>Nitrososphaeria</taxon>
        <taxon>Nitrosotaleales</taxon>
        <taxon>Nitrosotaleaceae</taxon>
        <taxon>Nitrosotalea</taxon>
    </lineage>
</organism>
<comment type="caution">
    <text evidence="13">Lacks conserved residue(s) required for the propagation of feature annotation.</text>
</comment>
<evidence type="ECO:0000313" key="16">
    <source>
        <dbReference type="Proteomes" id="UP000196239"/>
    </source>
</evidence>
<evidence type="ECO:0000256" key="11">
    <source>
        <dbReference type="ARBA" id="ARBA00023146"/>
    </source>
</evidence>
<dbReference type="InterPro" id="IPR004154">
    <property type="entry name" value="Anticodon-bd"/>
</dbReference>
<feature type="binding site" evidence="13">
    <location>
        <position position="341"/>
    </location>
    <ligand>
        <name>Zn(2+)</name>
        <dbReference type="ChEBI" id="CHEBI:29105"/>
        <note>catalytic</note>
    </ligand>
</feature>
<keyword evidence="5 13" id="KW-0479">Metal-binding</keyword>
<dbReference type="GO" id="GO:0008270">
    <property type="term" value="F:zinc ion binding"/>
    <property type="evidence" value="ECO:0007669"/>
    <property type="project" value="InterPro"/>
</dbReference>
<dbReference type="InterPro" id="IPR006195">
    <property type="entry name" value="aa-tRNA-synth_II"/>
</dbReference>
<gene>
    <name evidence="13 15" type="primary">thrS</name>
    <name evidence="15" type="ORF">NDEV_1072</name>
</gene>
<dbReference type="Proteomes" id="UP000196239">
    <property type="component" value="Chromosome 1"/>
</dbReference>
<dbReference type="GO" id="GO:0005524">
    <property type="term" value="F:ATP binding"/>
    <property type="evidence" value="ECO:0007669"/>
    <property type="project" value="UniProtKB-UniRule"/>
</dbReference>
<accession>A0A128A3D9</accession>
<comment type="cofactor">
    <cofactor evidence="13">
        <name>Zn(2+)</name>
        <dbReference type="ChEBI" id="CHEBI:29105"/>
    </cofactor>
    <text evidence="13">Binds 1 zinc ion per subunit.</text>
</comment>
<dbReference type="EMBL" id="LN890280">
    <property type="protein sequence ID" value="CUR51837.1"/>
    <property type="molecule type" value="Genomic_DNA"/>
</dbReference>
<dbReference type="GO" id="GO:0005737">
    <property type="term" value="C:cytoplasm"/>
    <property type="evidence" value="ECO:0007669"/>
    <property type="project" value="UniProtKB-SubCell"/>
</dbReference>
<name>A0A128A3D9_9ARCH</name>
<dbReference type="NCBIfam" id="NF003068">
    <property type="entry name" value="PRK03991.1"/>
    <property type="match status" value="1"/>
</dbReference>
<dbReference type="InterPro" id="IPR002320">
    <property type="entry name" value="Thr-tRNA-ligase_IIa"/>
</dbReference>
<dbReference type="HAMAP" id="MF_00184">
    <property type="entry name" value="Thr_tRNA_synth"/>
    <property type="match status" value="1"/>
</dbReference>
<evidence type="ECO:0000256" key="5">
    <source>
        <dbReference type="ARBA" id="ARBA00022723"/>
    </source>
</evidence>
<dbReference type="FunFam" id="3.40.50.800:FF:000001">
    <property type="entry name" value="Threonine--tRNA ligase"/>
    <property type="match status" value="1"/>
</dbReference>
<keyword evidence="2 13" id="KW-0963">Cytoplasm</keyword>
<evidence type="ECO:0000256" key="12">
    <source>
        <dbReference type="ARBA" id="ARBA00049515"/>
    </source>
</evidence>
<evidence type="ECO:0000256" key="13">
    <source>
        <dbReference type="HAMAP-Rule" id="MF_00184"/>
    </source>
</evidence>
<evidence type="ECO:0000256" key="1">
    <source>
        <dbReference type="ARBA" id="ARBA00008226"/>
    </source>
</evidence>
<dbReference type="FunFam" id="3.30.930.10:FF:000076">
    <property type="entry name" value="Threonine--tRNA ligase"/>
    <property type="match status" value="1"/>
</dbReference>
<feature type="domain" description="Aminoacyl-transfer RNA synthetases class-II family profile" evidence="14">
    <location>
        <begin position="193"/>
        <end position="496"/>
    </location>
</feature>
<evidence type="ECO:0000256" key="8">
    <source>
        <dbReference type="ARBA" id="ARBA00022840"/>
    </source>
</evidence>
<dbReference type="Gene3D" id="3.50.80.10">
    <property type="entry name" value="D-tyrosyl-tRNA(Tyr) deacylase"/>
    <property type="match status" value="1"/>
</dbReference>
<dbReference type="PANTHER" id="PTHR11451">
    <property type="entry name" value="THREONINE-TRNA LIGASE"/>
    <property type="match status" value="1"/>
</dbReference>
<keyword evidence="11 13" id="KW-0030">Aminoacyl-tRNA synthetase</keyword>
<dbReference type="Pfam" id="PF08915">
    <property type="entry name" value="tRNA-Thr_ED"/>
    <property type="match status" value="1"/>
</dbReference>
<dbReference type="InterPro" id="IPR047246">
    <property type="entry name" value="ThrRS_anticodon"/>
</dbReference>
<evidence type="ECO:0000256" key="6">
    <source>
        <dbReference type="ARBA" id="ARBA00022741"/>
    </source>
</evidence>
<dbReference type="InterPro" id="IPR023509">
    <property type="entry name" value="DTD-like_sf"/>
</dbReference>
<dbReference type="NCBIfam" id="TIGR00418">
    <property type="entry name" value="thrS"/>
    <property type="match status" value="1"/>
</dbReference>
<evidence type="ECO:0000256" key="10">
    <source>
        <dbReference type="ARBA" id="ARBA00022917"/>
    </source>
</evidence>
<dbReference type="InterPro" id="IPR002314">
    <property type="entry name" value="aa-tRNA-synt_IIb"/>
</dbReference>
<dbReference type="PRINTS" id="PR01047">
    <property type="entry name" value="TRNASYNTHTHR"/>
</dbReference>
<keyword evidence="8 13" id="KW-0067">ATP-binding</keyword>
<dbReference type="GO" id="GO:0006435">
    <property type="term" value="P:threonyl-tRNA aminoacylation"/>
    <property type="evidence" value="ECO:0007669"/>
    <property type="project" value="UniProtKB-UniRule"/>
</dbReference>
<dbReference type="SUPFAM" id="SSF55681">
    <property type="entry name" value="Class II aaRS and biotin synthetases"/>
    <property type="match status" value="1"/>
</dbReference>
<protein>
    <recommendedName>
        <fullName evidence="13">Threonine--tRNA ligase</fullName>
        <ecNumber evidence="13">6.1.1.3</ecNumber>
    </recommendedName>
    <alternativeName>
        <fullName evidence="13">Threonyl-tRNA synthetase</fullName>
        <shortName evidence="13">ThrRS</shortName>
    </alternativeName>
</protein>
<dbReference type="Gene3D" id="3.40.50.800">
    <property type="entry name" value="Anticodon-binding domain"/>
    <property type="match status" value="1"/>
</dbReference>
<comment type="subunit">
    <text evidence="13">Homodimer.</text>
</comment>
<keyword evidence="16" id="KW-1185">Reference proteome</keyword>
<dbReference type="PANTHER" id="PTHR11451:SF44">
    <property type="entry name" value="THREONINE--TRNA LIGASE, CHLOROPLASTIC_MITOCHONDRIAL 2"/>
    <property type="match status" value="1"/>
</dbReference>
<dbReference type="EC" id="6.1.1.3" evidence="13"/>
<dbReference type="Pfam" id="PF00587">
    <property type="entry name" value="tRNA-synt_2b"/>
    <property type="match status" value="1"/>
</dbReference>
<comment type="subcellular location">
    <subcellularLocation>
        <location evidence="13">Cytoplasm</location>
    </subcellularLocation>
</comment>
<dbReference type="InterPro" id="IPR045864">
    <property type="entry name" value="aa-tRNA-synth_II/BPL/LPL"/>
</dbReference>